<evidence type="ECO:0000256" key="2">
    <source>
        <dbReference type="ARBA" id="ARBA00022801"/>
    </source>
</evidence>
<keyword evidence="2" id="KW-0378">Hydrolase</keyword>
<comment type="caution">
    <text evidence="6">The sequence shown here is derived from an EMBL/GenBank/DDBJ whole genome shotgun (WGS) entry which is preliminary data.</text>
</comment>
<dbReference type="PANTHER" id="PTHR32227">
    <property type="entry name" value="GLUCAN ENDO-1,3-BETA-GLUCOSIDASE BG1-RELATED-RELATED"/>
    <property type="match status" value="1"/>
</dbReference>
<dbReference type="GO" id="GO:0005975">
    <property type="term" value="P:carbohydrate metabolic process"/>
    <property type="evidence" value="ECO:0007669"/>
    <property type="project" value="InterPro"/>
</dbReference>
<evidence type="ECO:0000256" key="1">
    <source>
        <dbReference type="ARBA" id="ARBA00008773"/>
    </source>
</evidence>
<feature type="chain" id="PRO_5041708247" description="Glucan endo-1,3-beta-D-glucosidase" evidence="5">
    <location>
        <begin position="24"/>
        <end position="141"/>
    </location>
</feature>
<comment type="similarity">
    <text evidence="1 4">Belongs to the glycosyl hydrolase 17 family.</text>
</comment>
<accession>A0AA88RL13</accession>
<keyword evidence="7" id="KW-1185">Reference proteome</keyword>
<evidence type="ECO:0000256" key="3">
    <source>
        <dbReference type="ARBA" id="ARBA00023295"/>
    </source>
</evidence>
<evidence type="ECO:0008006" key="8">
    <source>
        <dbReference type="Google" id="ProtNLM"/>
    </source>
</evidence>
<evidence type="ECO:0000313" key="7">
    <source>
        <dbReference type="Proteomes" id="UP001187471"/>
    </source>
</evidence>
<dbReference type="InterPro" id="IPR044965">
    <property type="entry name" value="Glyco_hydro_17_plant"/>
</dbReference>
<keyword evidence="5" id="KW-0732">Signal</keyword>
<keyword evidence="3" id="KW-0326">Glycosidase</keyword>
<dbReference type="AlphaFoldDB" id="A0AA88RL13"/>
<dbReference type="EMBL" id="JAVXUO010000543">
    <property type="protein sequence ID" value="KAK2991252.1"/>
    <property type="molecule type" value="Genomic_DNA"/>
</dbReference>
<proteinExistence type="inferred from homology"/>
<organism evidence="6 7">
    <name type="scientific">Escallonia rubra</name>
    <dbReference type="NCBI Taxonomy" id="112253"/>
    <lineage>
        <taxon>Eukaryota</taxon>
        <taxon>Viridiplantae</taxon>
        <taxon>Streptophyta</taxon>
        <taxon>Embryophyta</taxon>
        <taxon>Tracheophyta</taxon>
        <taxon>Spermatophyta</taxon>
        <taxon>Magnoliopsida</taxon>
        <taxon>eudicotyledons</taxon>
        <taxon>Gunneridae</taxon>
        <taxon>Pentapetalae</taxon>
        <taxon>asterids</taxon>
        <taxon>campanulids</taxon>
        <taxon>Escalloniales</taxon>
        <taxon>Escalloniaceae</taxon>
        <taxon>Escallonia</taxon>
    </lineage>
</organism>
<feature type="signal peptide" evidence="5">
    <location>
        <begin position="1"/>
        <end position="23"/>
    </location>
</feature>
<dbReference type="InterPro" id="IPR017853">
    <property type="entry name" value="GH"/>
</dbReference>
<protein>
    <recommendedName>
        <fullName evidence="8">Glucan endo-1,3-beta-D-glucosidase</fullName>
    </recommendedName>
</protein>
<reference evidence="6" key="1">
    <citation type="submission" date="2022-12" db="EMBL/GenBank/DDBJ databases">
        <title>Draft genome assemblies for two species of Escallonia (Escalloniales).</title>
        <authorList>
            <person name="Chanderbali A."/>
            <person name="Dervinis C."/>
            <person name="Anghel I."/>
            <person name="Soltis D."/>
            <person name="Soltis P."/>
            <person name="Zapata F."/>
        </authorList>
    </citation>
    <scope>NUCLEOTIDE SEQUENCE</scope>
    <source>
        <strain evidence="6">UCBG92.1500</strain>
        <tissue evidence="6">Leaf</tissue>
    </source>
</reference>
<name>A0AA88RL13_9ASTE</name>
<dbReference type="Proteomes" id="UP001187471">
    <property type="component" value="Unassembled WGS sequence"/>
</dbReference>
<sequence length="141" mass="15790">MAKLCTLPIFLLISSYLIHRLKADCSISKLRNRRRQPPTPQQVTAFIKDRTTIDKIELFDANPDILRAFVGSGVSVIVTVANAGIWSLAKLLATQTWVATNIFPFYRQTKITRVAVGNEILATGNEILAAYLLPTHFRYSV</sequence>
<evidence type="ECO:0000313" key="6">
    <source>
        <dbReference type="EMBL" id="KAK2991252.1"/>
    </source>
</evidence>
<evidence type="ECO:0000256" key="5">
    <source>
        <dbReference type="SAM" id="SignalP"/>
    </source>
</evidence>
<gene>
    <name evidence="6" type="ORF">RJ640_018009</name>
</gene>
<dbReference type="InterPro" id="IPR000490">
    <property type="entry name" value="Glyco_hydro_17"/>
</dbReference>
<dbReference type="Gene3D" id="3.20.20.80">
    <property type="entry name" value="Glycosidases"/>
    <property type="match status" value="1"/>
</dbReference>
<dbReference type="SUPFAM" id="SSF51445">
    <property type="entry name" value="(Trans)glycosidases"/>
    <property type="match status" value="1"/>
</dbReference>
<dbReference type="GO" id="GO:0004553">
    <property type="term" value="F:hydrolase activity, hydrolyzing O-glycosyl compounds"/>
    <property type="evidence" value="ECO:0007669"/>
    <property type="project" value="InterPro"/>
</dbReference>
<evidence type="ECO:0000256" key="4">
    <source>
        <dbReference type="RuleBase" id="RU004335"/>
    </source>
</evidence>
<dbReference type="Pfam" id="PF00332">
    <property type="entry name" value="Glyco_hydro_17"/>
    <property type="match status" value="1"/>
</dbReference>